<dbReference type="SUPFAM" id="SSF53300">
    <property type="entry name" value="vWA-like"/>
    <property type="match status" value="1"/>
</dbReference>
<evidence type="ECO:0000259" key="1">
    <source>
        <dbReference type="Pfam" id="PF08434"/>
    </source>
</evidence>
<dbReference type="Pfam" id="PF08434">
    <property type="entry name" value="CLCA"/>
    <property type="match status" value="1"/>
</dbReference>
<name>A0A8J2RDV6_9CRUS</name>
<dbReference type="AlphaFoldDB" id="A0A8J2RDV6"/>
<dbReference type="Proteomes" id="UP000789390">
    <property type="component" value="Unassembled WGS sequence"/>
</dbReference>
<protein>
    <recommendedName>
        <fullName evidence="1">Calcium-activated chloride channel N-terminal domain-containing protein</fullName>
    </recommendedName>
</protein>
<dbReference type="EMBL" id="CAKKLH010000010">
    <property type="protein sequence ID" value="CAH0098897.1"/>
    <property type="molecule type" value="Genomic_DNA"/>
</dbReference>
<dbReference type="InterPro" id="IPR036465">
    <property type="entry name" value="vWFA_dom_sf"/>
</dbReference>
<dbReference type="InterPro" id="IPR013642">
    <property type="entry name" value="CLCA_N"/>
</dbReference>
<evidence type="ECO:0000313" key="3">
    <source>
        <dbReference type="Proteomes" id="UP000789390"/>
    </source>
</evidence>
<organism evidence="2 3">
    <name type="scientific">Daphnia galeata</name>
    <dbReference type="NCBI Taxonomy" id="27404"/>
    <lineage>
        <taxon>Eukaryota</taxon>
        <taxon>Metazoa</taxon>
        <taxon>Ecdysozoa</taxon>
        <taxon>Arthropoda</taxon>
        <taxon>Crustacea</taxon>
        <taxon>Branchiopoda</taxon>
        <taxon>Diplostraca</taxon>
        <taxon>Cladocera</taxon>
        <taxon>Anomopoda</taxon>
        <taxon>Daphniidae</taxon>
        <taxon>Daphnia</taxon>
    </lineage>
</organism>
<sequence length="745" mass="82662">MRRLVMLCWVAIFWGGVLFEFIHAVKLSGNGYELTVAISEDALNLATEQRLPFLDALKSTMTTTSKLLFDATDSYVFFKKINILLPRGWITSDLAGTPTSEHNYLNADMRIETTLTANDPESVIEAARSYNSKMCGQPGEYMIAPPQFFLDIDGSTVEKYGDKAKAILHEFAHYQYGVHGEHGIPGTFIENGDKFPYTFKNSRGEWQITGSNNSIIEGSYLNSNGGECIYPNTPDMFGELIDISCRFIPNMNATTGPTTSLMFMPFLPTVSKFSDETNHDRTAPNMQNYWCRNRSTKTVILKHPDFTALKPLNKTTNTAPEFNYLLPAYQTVYIVMDISNHTLTDNSEIAQRFIPQLAKASPRSFVGIATMGGSYYSNFSVSNGRLGGYLTEIQSPIQIDTNEQALANKINGLTRSSGQGLLIEKAMLDVGDVLTDFTHLSGSIALVVKLNDITHISEMNVESEAVHLLNSRNTRLITFEYNINSQQNVCERSTLLTGGVHFAANSINYQSVISSALNKTIDLVRDERFRSRRVQLLRDPFTTNALTPFKGFYTIDTTGSASGVLEMHFFVPVTRPNNYDIFVNGTDGKTYNLTTAEHEQRYSSWDRKYKIHTFTLPTATTSSFTATFMVSTTGDAMSGYVEAIEILSDSVPIHVGGGGQPPNRVVEVEVYTSSNNGILDMAEINEDPSFLIFASIRKGHSFARSLRSAVAIVHGPTKNDFVSLRDDGLCTIGYLLSTGLQHVPK</sequence>
<gene>
    <name evidence="2" type="ORF">DGAL_LOCUS1005</name>
</gene>
<dbReference type="OrthoDB" id="6357148at2759"/>
<comment type="caution">
    <text evidence="2">The sequence shown here is derived from an EMBL/GenBank/DDBJ whole genome shotgun (WGS) entry which is preliminary data.</text>
</comment>
<accession>A0A8J2RDV6</accession>
<evidence type="ECO:0000313" key="2">
    <source>
        <dbReference type="EMBL" id="CAH0098897.1"/>
    </source>
</evidence>
<reference evidence="2" key="1">
    <citation type="submission" date="2021-11" db="EMBL/GenBank/DDBJ databases">
        <authorList>
            <person name="Schell T."/>
        </authorList>
    </citation>
    <scope>NUCLEOTIDE SEQUENCE</scope>
    <source>
        <strain evidence="2">M5</strain>
    </source>
</reference>
<proteinExistence type="predicted"/>
<feature type="domain" description="Calcium-activated chloride channel N-terminal" evidence="1">
    <location>
        <begin position="25"/>
        <end position="312"/>
    </location>
</feature>
<keyword evidence="3" id="KW-1185">Reference proteome</keyword>
<dbReference type="GO" id="GO:0032991">
    <property type="term" value="C:protein-containing complex"/>
    <property type="evidence" value="ECO:0007669"/>
    <property type="project" value="UniProtKB-ARBA"/>
</dbReference>